<feature type="transmembrane region" description="Helical" evidence="1">
    <location>
        <begin position="134"/>
        <end position="155"/>
    </location>
</feature>
<evidence type="ECO:0000313" key="3">
    <source>
        <dbReference type="Proteomes" id="UP001205910"/>
    </source>
</evidence>
<sequence>MINVLRSEATKLLTLRNTWIWAILLTGSLYGPAVLIGLFSAEDSEVNWAFALPGAMIFAMLSISFAASAVAGEFNDHMHAQAFLTQPRRSLWLSARALVVSGFLLLNYLIGVGLVYVALLVAPRVTLLNEEALVILRDGVLFLVFSFIAMGLAALTRSRVAAMAIPLAWFLVIERLLGVAAAKSDAFVLLWLVSPGERVSQLTKYGKENAEFFSSGWNFAEVQPLAYNIGLIAAWIVVPLAIGLWVNAKRDVR</sequence>
<dbReference type="RefSeq" id="WP_014835927.1">
    <property type="nucleotide sequence ID" value="NZ_AP019662.1"/>
</dbReference>
<evidence type="ECO:0008006" key="4">
    <source>
        <dbReference type="Google" id="ProtNLM"/>
    </source>
</evidence>
<feature type="transmembrane region" description="Helical" evidence="1">
    <location>
        <begin position="47"/>
        <end position="72"/>
    </location>
</feature>
<dbReference type="KEGG" id="cun:Cul210932_0395"/>
<keyword evidence="1" id="KW-0812">Transmembrane</keyword>
<dbReference type="Proteomes" id="UP001205910">
    <property type="component" value="Unassembled WGS sequence"/>
</dbReference>
<feature type="transmembrane region" description="Helical" evidence="1">
    <location>
        <begin position="225"/>
        <end position="246"/>
    </location>
</feature>
<feature type="transmembrane region" description="Helical" evidence="1">
    <location>
        <begin position="93"/>
        <end position="122"/>
    </location>
</feature>
<gene>
    <name evidence="2" type="ORF">CULCOIPH005_05290</name>
</gene>
<proteinExistence type="predicted"/>
<feature type="transmembrane region" description="Helical" evidence="1">
    <location>
        <begin position="20"/>
        <end position="41"/>
    </location>
</feature>
<evidence type="ECO:0000313" key="2">
    <source>
        <dbReference type="EMBL" id="GJJ42340.1"/>
    </source>
</evidence>
<evidence type="ECO:0000256" key="1">
    <source>
        <dbReference type="SAM" id="Phobius"/>
    </source>
</evidence>
<protein>
    <recommendedName>
        <fullName evidence="4">ABC transporter permease</fullName>
    </recommendedName>
</protein>
<accession>A0ABD0BIH6</accession>
<comment type="caution">
    <text evidence="2">The sequence shown here is derived from an EMBL/GenBank/DDBJ whole genome shotgun (WGS) entry which is preliminary data.</text>
</comment>
<name>A0ABD0BIH6_CORUL</name>
<dbReference type="AlphaFoldDB" id="A0ABD0BIH6"/>
<organism evidence="2 3">
    <name type="scientific">Corynebacterium ulcerans</name>
    <dbReference type="NCBI Taxonomy" id="65058"/>
    <lineage>
        <taxon>Bacteria</taxon>
        <taxon>Bacillati</taxon>
        <taxon>Actinomycetota</taxon>
        <taxon>Actinomycetes</taxon>
        <taxon>Mycobacteriales</taxon>
        <taxon>Corynebacteriaceae</taxon>
        <taxon>Corynebacterium</taxon>
    </lineage>
</organism>
<reference evidence="2 3" key="1">
    <citation type="submission" date="2021-11" db="EMBL/GenBank/DDBJ databases">
        <title>Whole genome sequences of diphtheriae toxin producing Corynebacterium ulcerans isolates from cats in Osaka, Japan.</title>
        <authorList>
            <person name="Umeda K."/>
            <person name="Hirai Y."/>
        </authorList>
    </citation>
    <scope>NUCLEOTIDE SEQUENCE [LARGE SCALE GENOMIC DNA]</scope>
    <source>
        <strain evidence="2 3">12109B-1</strain>
    </source>
</reference>
<feature type="transmembrane region" description="Helical" evidence="1">
    <location>
        <begin position="167"/>
        <end position="193"/>
    </location>
</feature>
<keyword evidence="1" id="KW-0472">Membrane</keyword>
<keyword evidence="1" id="KW-1133">Transmembrane helix</keyword>
<dbReference type="EMBL" id="BQFK01000001">
    <property type="protein sequence ID" value="GJJ42340.1"/>
    <property type="molecule type" value="Genomic_DNA"/>
</dbReference>